<organism evidence="2 3">
    <name type="scientific">Aphis craccivora</name>
    <name type="common">Cowpea aphid</name>
    <dbReference type="NCBI Taxonomy" id="307492"/>
    <lineage>
        <taxon>Eukaryota</taxon>
        <taxon>Metazoa</taxon>
        <taxon>Ecdysozoa</taxon>
        <taxon>Arthropoda</taxon>
        <taxon>Hexapoda</taxon>
        <taxon>Insecta</taxon>
        <taxon>Pterygota</taxon>
        <taxon>Neoptera</taxon>
        <taxon>Paraneoptera</taxon>
        <taxon>Hemiptera</taxon>
        <taxon>Sternorrhyncha</taxon>
        <taxon>Aphidomorpha</taxon>
        <taxon>Aphidoidea</taxon>
        <taxon>Aphididae</taxon>
        <taxon>Aphidini</taxon>
        <taxon>Aphis</taxon>
        <taxon>Aphis</taxon>
    </lineage>
</organism>
<accession>A0A6G0Y5I8</accession>
<reference evidence="2 3" key="1">
    <citation type="submission" date="2019-08" db="EMBL/GenBank/DDBJ databases">
        <title>Whole genome of Aphis craccivora.</title>
        <authorList>
            <person name="Voronova N.V."/>
            <person name="Shulinski R.S."/>
            <person name="Bandarenka Y.V."/>
            <person name="Zhorov D.G."/>
            <person name="Warner D."/>
        </authorList>
    </citation>
    <scope>NUCLEOTIDE SEQUENCE [LARGE SCALE GENOMIC DNA]</scope>
    <source>
        <strain evidence="2">180601</strain>
        <tissue evidence="2">Whole Body</tissue>
    </source>
</reference>
<evidence type="ECO:0000256" key="1">
    <source>
        <dbReference type="SAM" id="MobiDB-lite"/>
    </source>
</evidence>
<evidence type="ECO:0000313" key="3">
    <source>
        <dbReference type="Proteomes" id="UP000478052"/>
    </source>
</evidence>
<sequence length="201" mass="23497">MSILNLKTRLERLDTEFYRVFAPIIAGSHGICQTLKAYYEQPIFEKSVTNEFFNSKNGKLVKTHINSVKDKHIKRKPFARTEHCSDSSDYKLFNTFYINKKKDVTADLNCDLIKPKLSFVGPHNKQCQSIGEYYTQFGIKVVYNFYKYLFGVKKKKEHSKLLTSTLTTLKRYLNKYNKINSPRNKDTTRKRLQKATNNGIS</sequence>
<proteinExistence type="predicted"/>
<dbReference type="EMBL" id="VUJU01006046">
    <property type="protein sequence ID" value="KAF0749578.1"/>
    <property type="molecule type" value="Genomic_DNA"/>
</dbReference>
<comment type="caution">
    <text evidence="2">The sequence shown here is derived from an EMBL/GenBank/DDBJ whole genome shotgun (WGS) entry which is preliminary data.</text>
</comment>
<dbReference type="Proteomes" id="UP000478052">
    <property type="component" value="Unassembled WGS sequence"/>
</dbReference>
<feature type="region of interest" description="Disordered" evidence="1">
    <location>
        <begin position="179"/>
        <end position="201"/>
    </location>
</feature>
<dbReference type="AlphaFoldDB" id="A0A6G0Y5I8"/>
<name>A0A6G0Y5I8_APHCR</name>
<evidence type="ECO:0000313" key="2">
    <source>
        <dbReference type="EMBL" id="KAF0749578.1"/>
    </source>
</evidence>
<dbReference type="OrthoDB" id="6612345at2759"/>
<gene>
    <name evidence="2" type="ORF">FWK35_00035084</name>
</gene>
<protein>
    <submittedName>
        <fullName evidence="2">Uncharacterized protein</fullName>
    </submittedName>
</protein>
<keyword evidence="3" id="KW-1185">Reference proteome</keyword>